<evidence type="ECO:0000313" key="6">
    <source>
        <dbReference type="Proteomes" id="UP000218165"/>
    </source>
</evidence>
<evidence type="ECO:0000256" key="4">
    <source>
        <dbReference type="SAM" id="Phobius"/>
    </source>
</evidence>
<accession>A0A291GKI2</accession>
<protein>
    <recommendedName>
        <fullName evidence="7">DUF4352 domain-containing protein</fullName>
    </recommendedName>
</protein>
<proteinExistence type="predicted"/>
<dbReference type="Pfam" id="PF04886">
    <property type="entry name" value="PT"/>
    <property type="match status" value="1"/>
</dbReference>
<keyword evidence="4" id="KW-0472">Membrane</keyword>
<organism evidence="5 6">
    <name type="scientific">Brachybacterium vulturis</name>
    <dbReference type="NCBI Taxonomy" id="2017484"/>
    <lineage>
        <taxon>Bacteria</taxon>
        <taxon>Bacillati</taxon>
        <taxon>Actinomycetota</taxon>
        <taxon>Actinomycetes</taxon>
        <taxon>Micrococcales</taxon>
        <taxon>Dermabacteraceae</taxon>
        <taxon>Brachybacterium</taxon>
    </lineage>
</organism>
<reference evidence="6" key="1">
    <citation type="submission" date="2017-09" db="EMBL/GenBank/DDBJ databases">
        <title>Brachybacterium sp. VM2412.</title>
        <authorList>
            <person name="Tak E.J."/>
            <person name="Bae J.-W."/>
        </authorList>
    </citation>
    <scope>NUCLEOTIDE SEQUENCE [LARGE SCALE GENOMIC DNA]</scope>
    <source>
        <strain evidence="6">VM2412</strain>
    </source>
</reference>
<dbReference type="InterPro" id="IPR006970">
    <property type="entry name" value="PT"/>
</dbReference>
<evidence type="ECO:0000256" key="2">
    <source>
        <dbReference type="ARBA" id="ARBA00022737"/>
    </source>
</evidence>
<evidence type="ECO:0000256" key="3">
    <source>
        <dbReference type="SAM" id="MobiDB-lite"/>
    </source>
</evidence>
<keyword evidence="6" id="KW-1185">Reference proteome</keyword>
<evidence type="ECO:0000313" key="5">
    <source>
        <dbReference type="EMBL" id="ATG50731.1"/>
    </source>
</evidence>
<feature type="region of interest" description="Disordered" evidence="3">
    <location>
        <begin position="1"/>
        <end position="55"/>
    </location>
</feature>
<dbReference type="OrthoDB" id="4424518at2"/>
<evidence type="ECO:0000256" key="1">
    <source>
        <dbReference type="ARBA" id="ARBA00022729"/>
    </source>
</evidence>
<keyword evidence="1" id="KW-0732">Signal</keyword>
<gene>
    <name evidence="5" type="ORF">CFK38_03750</name>
</gene>
<keyword evidence="4" id="KW-1133">Transmembrane helix</keyword>
<name>A0A291GKI2_9MICO</name>
<keyword evidence="2" id="KW-0677">Repeat</keyword>
<feature type="compositionally biased region" description="Low complexity" evidence="3">
    <location>
        <begin position="1"/>
        <end position="14"/>
    </location>
</feature>
<dbReference type="Proteomes" id="UP000218165">
    <property type="component" value="Chromosome"/>
</dbReference>
<feature type="compositionally biased region" description="Low complexity" evidence="3">
    <location>
        <begin position="111"/>
        <end position="129"/>
    </location>
</feature>
<sequence>MSQPPQNGWGQQPPSEDPYGQSSANGGYGAQGQSPHGFGAPVPGPTSANGGYGQDGAFAPSFGAGAGQGAMPQGGAPKKSVTVPIIICAGCALLVLLLLVVGGGIFLFARSGGEPTDGGETSTTEGGEAPTDEPTGEPTDEPTEEPTDESSEEPSEEPTDEPAGDGTGTEDDPYALGQEFTIDDGEGGTLDVTIGEVNWDATDEVMEASSANTAASENQTYILVPVTVTYHGTDTAEPLLLLTLDYRSEAGGTYTDDGALTPQSRIYADTLDDGDSATWDYGIIVPDAEIESGHFTVGALFDFGGEVSWVSAT</sequence>
<feature type="region of interest" description="Disordered" evidence="3">
    <location>
        <begin position="111"/>
        <end position="191"/>
    </location>
</feature>
<dbReference type="AlphaFoldDB" id="A0A291GKI2"/>
<keyword evidence="4" id="KW-0812">Transmembrane</keyword>
<feature type="transmembrane region" description="Helical" evidence="4">
    <location>
        <begin position="81"/>
        <end position="108"/>
    </location>
</feature>
<dbReference type="KEGG" id="brz:CFK38_03750"/>
<evidence type="ECO:0008006" key="7">
    <source>
        <dbReference type="Google" id="ProtNLM"/>
    </source>
</evidence>
<dbReference type="RefSeq" id="WP_096801871.1">
    <property type="nucleotide sequence ID" value="NZ_CP023563.1"/>
</dbReference>
<feature type="compositionally biased region" description="Acidic residues" evidence="3">
    <location>
        <begin position="130"/>
        <end position="173"/>
    </location>
</feature>
<dbReference type="EMBL" id="CP023563">
    <property type="protein sequence ID" value="ATG50731.1"/>
    <property type="molecule type" value="Genomic_DNA"/>
</dbReference>